<proteinExistence type="predicted"/>
<keyword evidence="3" id="KW-1185">Reference proteome</keyword>
<comment type="caution">
    <text evidence="2">The sequence shown here is derived from an EMBL/GenBank/DDBJ whole genome shotgun (WGS) entry which is preliminary data.</text>
</comment>
<feature type="domain" description="Xylose isomerase-like TIM barrel" evidence="1">
    <location>
        <begin position="21"/>
        <end position="270"/>
    </location>
</feature>
<gene>
    <name evidence="2" type="ORF">GTQ38_14895</name>
</gene>
<dbReference type="RefSeq" id="WP_161436340.1">
    <property type="nucleotide sequence ID" value="NZ_WXYO01000006.1"/>
</dbReference>
<dbReference type="SUPFAM" id="SSF51658">
    <property type="entry name" value="Xylose isomerase-like"/>
    <property type="match status" value="1"/>
</dbReference>
<dbReference type="InterPro" id="IPR050312">
    <property type="entry name" value="IolE/XylAMocC-like"/>
</dbReference>
<evidence type="ECO:0000313" key="3">
    <source>
        <dbReference type="Proteomes" id="UP000475249"/>
    </source>
</evidence>
<dbReference type="InterPro" id="IPR036237">
    <property type="entry name" value="Xyl_isomerase-like_sf"/>
</dbReference>
<dbReference type="PANTHER" id="PTHR12110:SF21">
    <property type="entry name" value="XYLOSE ISOMERASE-LIKE TIM BARREL DOMAIN-CONTAINING PROTEIN"/>
    <property type="match status" value="1"/>
</dbReference>
<reference evidence="2 3" key="1">
    <citation type="submission" date="2020-01" db="EMBL/GenBank/DDBJ databases">
        <title>Bacteria diversity of Porities sp.</title>
        <authorList>
            <person name="Wang G."/>
        </authorList>
    </citation>
    <scope>NUCLEOTIDE SEQUENCE [LARGE SCALE GENOMIC DNA]</scope>
    <source>
        <strain evidence="2 3">R33</strain>
    </source>
</reference>
<accession>A0A6L9EF75</accession>
<dbReference type="PANTHER" id="PTHR12110">
    <property type="entry name" value="HYDROXYPYRUVATE ISOMERASE"/>
    <property type="match status" value="1"/>
</dbReference>
<dbReference type="EMBL" id="WXYO01000006">
    <property type="protein sequence ID" value="NAS13303.1"/>
    <property type="molecule type" value="Genomic_DNA"/>
</dbReference>
<evidence type="ECO:0000313" key="2">
    <source>
        <dbReference type="EMBL" id="NAS13303.1"/>
    </source>
</evidence>
<protein>
    <submittedName>
        <fullName evidence="2">TIM barrel protein</fullName>
    </submittedName>
</protein>
<dbReference type="AlphaFoldDB" id="A0A6L9EF75"/>
<evidence type="ECO:0000259" key="1">
    <source>
        <dbReference type="Pfam" id="PF01261"/>
    </source>
</evidence>
<organism evidence="2 3">
    <name type="scientific">Poritiphilus flavus</name>
    <dbReference type="NCBI Taxonomy" id="2697053"/>
    <lineage>
        <taxon>Bacteria</taxon>
        <taxon>Pseudomonadati</taxon>
        <taxon>Bacteroidota</taxon>
        <taxon>Flavobacteriia</taxon>
        <taxon>Flavobacteriales</taxon>
        <taxon>Flavobacteriaceae</taxon>
        <taxon>Poritiphilus</taxon>
    </lineage>
</organism>
<dbReference type="Proteomes" id="UP000475249">
    <property type="component" value="Unassembled WGS sequence"/>
</dbReference>
<dbReference type="Gene3D" id="3.20.20.150">
    <property type="entry name" value="Divalent-metal-dependent TIM barrel enzymes"/>
    <property type="match status" value="1"/>
</dbReference>
<dbReference type="Pfam" id="PF01261">
    <property type="entry name" value="AP_endonuc_2"/>
    <property type="match status" value="1"/>
</dbReference>
<dbReference type="InterPro" id="IPR013022">
    <property type="entry name" value="Xyl_isomerase-like_TIM-brl"/>
</dbReference>
<sequence>MKFGASSWPFQWDPPYENVIKRISGLGFKAIELIAWNPGFLKDYYTTSKVKELRAILSGEGLELSQFVFSQFDLSHPEPDKRKSALEDFKQAADIGLELGTKIINSVSAWPFGMRFGEEFPWHTHKPLVQLFTAPMPRGLNWDGNYKSYVAAVQACADHCEANGLFHSIEPHPYAYVANTSGALRLFEHVDSDALCLNFDPSHLFPVGDFPNVSVYQLGNRIKHLHVSDNDAVTNVHWRPGQGKIDWKEMFIALKETGFDGVVSIELEDVPGVSRGGESVPGVYRNPVATEDFARESVLGMKYLQTICDEIGLDYE</sequence>
<name>A0A6L9EF75_9FLAO</name>